<comment type="caution">
    <text evidence="2">The sequence shown here is derived from an EMBL/GenBank/DDBJ whole genome shotgun (WGS) entry which is preliminary data.</text>
</comment>
<keyword evidence="3" id="KW-1185">Reference proteome</keyword>
<accession>A0A4R5ENE4</accession>
<gene>
    <name evidence="2" type="ORF">E1B25_15890</name>
</gene>
<protein>
    <submittedName>
        <fullName evidence="2">Uncharacterized protein</fullName>
    </submittedName>
</protein>
<evidence type="ECO:0000313" key="3">
    <source>
        <dbReference type="Proteomes" id="UP000294662"/>
    </source>
</evidence>
<proteinExistence type="predicted"/>
<feature type="compositionally biased region" description="Basic and acidic residues" evidence="1">
    <location>
        <begin position="20"/>
        <end position="29"/>
    </location>
</feature>
<dbReference type="EMBL" id="SMFP01000011">
    <property type="protein sequence ID" value="TDE35963.1"/>
    <property type="molecule type" value="Genomic_DNA"/>
</dbReference>
<evidence type="ECO:0000313" key="2">
    <source>
        <dbReference type="EMBL" id="TDE35963.1"/>
    </source>
</evidence>
<reference evidence="2 3" key="1">
    <citation type="submission" date="2019-03" db="EMBL/GenBank/DDBJ databases">
        <authorList>
            <person name="Zhang S."/>
        </authorList>
    </citation>
    <scope>NUCLEOTIDE SEQUENCE [LARGE SCALE GENOMIC DNA]</scope>
    <source>
        <strain evidence="2 3">S4J41</strain>
    </source>
</reference>
<evidence type="ECO:0000256" key="1">
    <source>
        <dbReference type="SAM" id="MobiDB-lite"/>
    </source>
</evidence>
<feature type="region of interest" description="Disordered" evidence="1">
    <location>
        <begin position="1"/>
        <end position="29"/>
    </location>
</feature>
<feature type="region of interest" description="Disordered" evidence="1">
    <location>
        <begin position="52"/>
        <end position="79"/>
    </location>
</feature>
<dbReference type="Proteomes" id="UP000294662">
    <property type="component" value="Unassembled WGS sequence"/>
</dbReference>
<organism evidence="2 3">
    <name type="scientific">Antarcticimicrobium sediminis</name>
    <dbReference type="NCBI Taxonomy" id="2546227"/>
    <lineage>
        <taxon>Bacteria</taxon>
        <taxon>Pseudomonadati</taxon>
        <taxon>Pseudomonadota</taxon>
        <taxon>Alphaproteobacteria</taxon>
        <taxon>Rhodobacterales</taxon>
        <taxon>Paracoccaceae</taxon>
        <taxon>Antarcticimicrobium</taxon>
    </lineage>
</organism>
<name>A0A4R5ENE4_9RHOB</name>
<dbReference type="AlphaFoldDB" id="A0A4R5ENE4"/>
<sequence length="79" mass="8373">MARKDKYDAVFRAPAPKSLSPHDRATAESKRIVEAETAKRATLTATLKAARLAKEAGDAAPKPKKSAAKKPEPETDGAS</sequence>